<name>R4YRK6_OLEAN</name>
<keyword evidence="3" id="KW-1185">Reference proteome</keyword>
<dbReference type="KEGG" id="oai:OLEAN_C35460"/>
<dbReference type="HOGENOM" id="CLU_146585_1_0_6"/>
<gene>
    <name evidence="2" type="ORF">OLEAN_C35460</name>
</gene>
<organism evidence="2 3">
    <name type="scientific">Oleispira antarctica RB-8</name>
    <dbReference type="NCBI Taxonomy" id="698738"/>
    <lineage>
        <taxon>Bacteria</taxon>
        <taxon>Pseudomonadati</taxon>
        <taxon>Pseudomonadota</taxon>
        <taxon>Gammaproteobacteria</taxon>
        <taxon>Oceanospirillales</taxon>
        <taxon>Oceanospirillaceae</taxon>
        <taxon>Oleispira</taxon>
    </lineage>
</organism>
<evidence type="ECO:0000256" key="1">
    <source>
        <dbReference type="SAM" id="SignalP"/>
    </source>
</evidence>
<protein>
    <recommendedName>
        <fullName evidence="4">DUF1318 domain-containing protein</fullName>
    </recommendedName>
</protein>
<feature type="chain" id="PRO_5004374386" description="DUF1318 domain-containing protein" evidence="1">
    <location>
        <begin position="22"/>
        <end position="108"/>
    </location>
</feature>
<dbReference type="AlphaFoldDB" id="R4YRK6"/>
<dbReference type="Proteomes" id="UP000032749">
    <property type="component" value="Chromosome"/>
</dbReference>
<evidence type="ECO:0000313" key="3">
    <source>
        <dbReference type="Proteomes" id="UP000032749"/>
    </source>
</evidence>
<evidence type="ECO:0000313" key="2">
    <source>
        <dbReference type="EMBL" id="CCK77722.1"/>
    </source>
</evidence>
<dbReference type="InterPro" id="IPR008309">
    <property type="entry name" value="YdbL"/>
</dbReference>
<evidence type="ECO:0008006" key="4">
    <source>
        <dbReference type="Google" id="ProtNLM"/>
    </source>
</evidence>
<feature type="signal peptide" evidence="1">
    <location>
        <begin position="1"/>
        <end position="21"/>
    </location>
</feature>
<keyword evidence="1" id="KW-0732">Signal</keyword>
<dbReference type="Pfam" id="PF07027">
    <property type="entry name" value="DUF1318"/>
    <property type="match status" value="1"/>
</dbReference>
<proteinExistence type="predicted"/>
<dbReference type="EMBL" id="FO203512">
    <property type="protein sequence ID" value="CCK77722.1"/>
    <property type="molecule type" value="Genomic_DNA"/>
</dbReference>
<dbReference type="OrthoDB" id="9798130at2"/>
<dbReference type="STRING" id="698738.OLEAN_C35460"/>
<reference evidence="2 3" key="1">
    <citation type="journal article" date="2013" name="Nat. Commun.">
        <title>Genome sequence and functional genomic analysis of the oil-degrading bacterium Oleispira antarctica.</title>
        <authorList>
            <person name="Kube M."/>
            <person name="Chernikova T.N."/>
            <person name="Al-Ramahi Y."/>
            <person name="Beloqui A."/>
            <person name="Lopez-Cortez N."/>
            <person name="Guazzaroni M.E."/>
            <person name="Heipieper H.J."/>
            <person name="Klages S."/>
            <person name="Kotsyurbenko O.R."/>
            <person name="Langer I."/>
            <person name="Nechitaylo T.Y."/>
            <person name="Lunsdorf H."/>
            <person name="Fernandez M."/>
            <person name="Juarez S."/>
            <person name="Ciordia S."/>
            <person name="Singer A."/>
            <person name="Kagan O."/>
            <person name="Egorova O."/>
            <person name="Petit P.A."/>
            <person name="Stogios P."/>
            <person name="Kim Y."/>
            <person name="Tchigvintsev A."/>
            <person name="Flick R."/>
            <person name="Denaro R."/>
            <person name="Genovese M."/>
            <person name="Albar J.P."/>
            <person name="Reva O.N."/>
            <person name="Martinez-Gomariz M."/>
            <person name="Tran H."/>
            <person name="Ferrer M."/>
            <person name="Savchenko A."/>
            <person name="Yakunin A.F."/>
            <person name="Yakimov M.M."/>
            <person name="Golyshina O.V."/>
            <person name="Reinhardt R."/>
            <person name="Golyshin P.N."/>
        </authorList>
    </citation>
    <scope>NUCLEOTIDE SEQUENCE [LARGE SCALE GENOMIC DNA]</scope>
</reference>
<sequence length="108" mass="11988">MTLKSLFIAASLLIMSQLALALTLDEAQNKGLLGENASGYLEMTPRGNAEAKTLMTDINAQRKTKYQSIADKQKTELKSIEKIAGEKIINKLNTGEFFKDSNGQWHKK</sequence>
<accession>R4YRK6</accession>
<dbReference type="PIRSF" id="PIRSF025560">
    <property type="entry name" value="UCP025560"/>
    <property type="match status" value="1"/>
</dbReference>